<keyword evidence="1" id="KW-0812">Transmembrane</keyword>
<name>A0A918UR63_9CAUL</name>
<evidence type="ECO:0000313" key="3">
    <source>
        <dbReference type="Proteomes" id="UP000662572"/>
    </source>
</evidence>
<keyword evidence="1" id="KW-0472">Membrane</keyword>
<feature type="transmembrane region" description="Helical" evidence="1">
    <location>
        <begin position="6"/>
        <end position="27"/>
    </location>
</feature>
<dbReference type="RefSeq" id="WP_189485472.1">
    <property type="nucleotide sequence ID" value="NZ_BMZB01000001.1"/>
</dbReference>
<protein>
    <submittedName>
        <fullName evidence="2">Uncharacterized protein</fullName>
    </submittedName>
</protein>
<accession>A0A918UR63</accession>
<dbReference type="EMBL" id="BMZB01000001">
    <property type="protein sequence ID" value="GGZ27824.1"/>
    <property type="molecule type" value="Genomic_DNA"/>
</dbReference>
<reference evidence="2" key="2">
    <citation type="submission" date="2020-09" db="EMBL/GenBank/DDBJ databases">
        <authorList>
            <person name="Sun Q."/>
            <person name="Kim S."/>
        </authorList>
    </citation>
    <scope>NUCLEOTIDE SEQUENCE</scope>
    <source>
        <strain evidence="2">KCTC 32296</strain>
    </source>
</reference>
<evidence type="ECO:0000313" key="2">
    <source>
        <dbReference type="EMBL" id="GGZ27824.1"/>
    </source>
</evidence>
<sequence length="75" mass="8107">MEFDLGTTLIMFFAAVLACILSGYLGARPPNLKTDAVRLVPYRLIMLLSGTAAIILLVHIFALVGGNPQPAFQPY</sequence>
<proteinExistence type="predicted"/>
<dbReference type="AlphaFoldDB" id="A0A918UR63"/>
<keyword evidence="3" id="KW-1185">Reference proteome</keyword>
<evidence type="ECO:0000256" key="1">
    <source>
        <dbReference type="SAM" id="Phobius"/>
    </source>
</evidence>
<comment type="caution">
    <text evidence="2">The sequence shown here is derived from an EMBL/GenBank/DDBJ whole genome shotgun (WGS) entry which is preliminary data.</text>
</comment>
<organism evidence="2 3">
    <name type="scientific">Asticcacaulis endophyticus</name>
    <dbReference type="NCBI Taxonomy" id="1395890"/>
    <lineage>
        <taxon>Bacteria</taxon>
        <taxon>Pseudomonadati</taxon>
        <taxon>Pseudomonadota</taxon>
        <taxon>Alphaproteobacteria</taxon>
        <taxon>Caulobacterales</taxon>
        <taxon>Caulobacteraceae</taxon>
        <taxon>Asticcacaulis</taxon>
    </lineage>
</organism>
<keyword evidence="1" id="KW-1133">Transmembrane helix</keyword>
<gene>
    <name evidence="2" type="ORF">GCM10011273_11910</name>
</gene>
<feature type="transmembrane region" description="Helical" evidence="1">
    <location>
        <begin position="39"/>
        <end position="64"/>
    </location>
</feature>
<reference evidence="2" key="1">
    <citation type="journal article" date="2014" name="Int. J. Syst. Evol. Microbiol.">
        <title>Complete genome sequence of Corynebacterium casei LMG S-19264T (=DSM 44701T), isolated from a smear-ripened cheese.</title>
        <authorList>
            <consortium name="US DOE Joint Genome Institute (JGI-PGF)"/>
            <person name="Walter F."/>
            <person name="Albersmeier A."/>
            <person name="Kalinowski J."/>
            <person name="Ruckert C."/>
        </authorList>
    </citation>
    <scope>NUCLEOTIDE SEQUENCE</scope>
    <source>
        <strain evidence="2">KCTC 32296</strain>
    </source>
</reference>
<dbReference type="Proteomes" id="UP000662572">
    <property type="component" value="Unassembled WGS sequence"/>
</dbReference>